<gene>
    <name evidence="12" type="ORF">Adt_32834</name>
</gene>
<dbReference type="GO" id="GO:0003723">
    <property type="term" value="F:RNA binding"/>
    <property type="evidence" value="ECO:0007669"/>
    <property type="project" value="UniProtKB-KW"/>
</dbReference>
<evidence type="ECO:0000259" key="10">
    <source>
        <dbReference type="Pfam" id="PF05183"/>
    </source>
</evidence>
<keyword evidence="5 8" id="KW-0694">RNA-binding</keyword>
<dbReference type="InterPro" id="IPR057596">
    <property type="entry name" value="RDRP_core"/>
</dbReference>
<evidence type="ECO:0000256" key="3">
    <source>
        <dbReference type="ARBA" id="ARBA00022679"/>
    </source>
</evidence>
<dbReference type="PANTHER" id="PTHR23079:SF55">
    <property type="entry name" value="RNA-DIRECTED RNA POLYMERASE"/>
    <property type="match status" value="1"/>
</dbReference>
<evidence type="ECO:0000256" key="1">
    <source>
        <dbReference type="ARBA" id="ARBA00005762"/>
    </source>
</evidence>
<proteinExistence type="inferred from homology"/>
<dbReference type="Proteomes" id="UP001604336">
    <property type="component" value="Unassembled WGS sequence"/>
</dbReference>
<organism evidence="12 13">
    <name type="scientific">Abeliophyllum distichum</name>
    <dbReference type="NCBI Taxonomy" id="126358"/>
    <lineage>
        <taxon>Eukaryota</taxon>
        <taxon>Viridiplantae</taxon>
        <taxon>Streptophyta</taxon>
        <taxon>Embryophyta</taxon>
        <taxon>Tracheophyta</taxon>
        <taxon>Spermatophyta</taxon>
        <taxon>Magnoliopsida</taxon>
        <taxon>eudicotyledons</taxon>
        <taxon>Gunneridae</taxon>
        <taxon>Pentapetalae</taxon>
        <taxon>asterids</taxon>
        <taxon>lamiids</taxon>
        <taxon>Lamiales</taxon>
        <taxon>Oleaceae</taxon>
        <taxon>Forsythieae</taxon>
        <taxon>Abeliophyllum</taxon>
    </lineage>
</organism>
<keyword evidence="4 8" id="KW-0548">Nucleotidyltransferase</keyword>
<keyword evidence="6 8" id="KW-0943">RNA-mediated gene silencing</keyword>
<name>A0ABD1QUH8_9LAMI</name>
<feature type="compositionally biased region" description="Polar residues" evidence="9">
    <location>
        <begin position="100"/>
        <end position="119"/>
    </location>
</feature>
<keyword evidence="2 8" id="KW-0696">RNA-directed RNA polymerase</keyword>
<evidence type="ECO:0000259" key="11">
    <source>
        <dbReference type="Pfam" id="PF26253"/>
    </source>
</evidence>
<dbReference type="Pfam" id="PF05183">
    <property type="entry name" value="RdRP"/>
    <property type="match status" value="1"/>
</dbReference>
<dbReference type="InterPro" id="IPR058752">
    <property type="entry name" value="RDRP_C_head"/>
</dbReference>
<accession>A0ABD1QUH8</accession>
<feature type="domain" description="RDRP core" evidence="10">
    <location>
        <begin position="274"/>
        <end position="871"/>
    </location>
</feature>
<sequence length="1263" mass="143628">MEGGPQDVPLPEAVEMIIARICQQQSQPPLKPYARSLLAAIGEQASIEVLTRISSLSIKYSFSGYIRKLVMDSYPIQGSSVLAAYNYQPSPRGQKLLSPPATSGYNYNSPQQKDGESSQRLISMCPMNSPSSTLERAVPRTIKRHISFSDETEERTSYHKAICLSSCPNEIRERTSSLKISQQLRILSKLEYRKLFLVLSYIGRQNLETCMTLDDSNDILSMKDAPMTFFESNIWSKYGKRLYTESDRSQYFDWDSGKTHLYYCHVYQDGSHQFKGPYLNTIRTHLQRVLGDDNVLIVKFPEDGICGTNEEGILVGLRRFRFFVFKDEFKRKKKNPMNEEKKATDCALKCYFIRVQSMAPCSEDESYILSRKTIREARSLFMHIHMVSTIEKYMARFSLILSKTIKLQVDFDSVKIERIEDIPFRDENGSIIFEDGKPLLHTDGTGYISENLAVQCPKDFCRSKYAKDENFEPLLMQCRMFYNGCAVKGTLLVNKKLQPGKIQIRPSMIKVETDSTLLVGQTFNSLEIVAISHKPGRTFLSRYLIALLTYGGVPADFFLNLVMNALEEAQNVYSNKRSALRVASNHDGIDEGFMAQRMISSGIPLNEPYLQFCLSRLVKDDKSKLKTGRIPISKSFYLMGTADPMAVLNNDEVCVILDSGQISGKVLVYRNPGLHFGDIHVLEAVYVKELENVVGNAKYGIFFSAKGKRSAAYEMATGDFDGEMYWVSRNPELLKYFKASKPWSRSYSIPDSYSRKPQDFSDEELEHELFRHFLRARKPSFNMATAADSWLTFMDRLLMLGDNGPIEKDCLKRKIIELIDIYYDALDAPKSGKKVHVPDRLKAESYPHYMGRTSALTYHSTSILGQIFDRIESSRNENLPSREIWKLPCFDIEIPEIYLDMWKNRYDAYRVDVTNALNSGGESKNESADAVIRKYKQLLYDAPEMEESKKNTEEIYKEALAIYHITYKFAESRDDIGKCKFAWGVAGTALCEVNHRVKFLRPDFSFLVVQIKSFVGSEISILSRTVSKETTEPPKGRDEVTSNNIVGLLSDNGVVGSKDECDSDVVGSKDECDSDVLLELKDDGVEYPVDGEALFVRDVLQELEDISSEEMTSRLPPIRDIVHQLHFVPGDDLYSFDVGSDSRSNPFEEGGDDAIQDQNKGETKLMDQNADRTQIQHRKSEDITMRSQVHKCHHRRCRLRPPPHSAYLLFISFFNHKIAGKSVVHQLDLTTDVLGTASADTISGVTCHPFTFVLVCLLDVIFL</sequence>
<evidence type="ECO:0000256" key="9">
    <source>
        <dbReference type="SAM" id="MobiDB-lite"/>
    </source>
</evidence>
<reference evidence="13" key="1">
    <citation type="submission" date="2024-07" db="EMBL/GenBank/DDBJ databases">
        <title>Two chromosome-level genome assemblies of Korean endemic species Abeliophyllum distichum and Forsythia ovata (Oleaceae).</title>
        <authorList>
            <person name="Jang H."/>
        </authorList>
    </citation>
    <scope>NUCLEOTIDE SEQUENCE [LARGE SCALE GENOMIC DNA]</scope>
</reference>
<comment type="catalytic activity">
    <reaction evidence="7 8">
        <text>RNA(n) + a ribonucleoside 5'-triphosphate = RNA(n+1) + diphosphate</text>
        <dbReference type="Rhea" id="RHEA:21248"/>
        <dbReference type="Rhea" id="RHEA-COMP:14527"/>
        <dbReference type="Rhea" id="RHEA-COMP:17342"/>
        <dbReference type="ChEBI" id="CHEBI:33019"/>
        <dbReference type="ChEBI" id="CHEBI:61557"/>
        <dbReference type="ChEBI" id="CHEBI:140395"/>
        <dbReference type="EC" id="2.7.7.48"/>
    </reaction>
</comment>
<dbReference type="EC" id="2.7.7.48" evidence="8"/>
<evidence type="ECO:0000256" key="2">
    <source>
        <dbReference type="ARBA" id="ARBA00022484"/>
    </source>
</evidence>
<evidence type="ECO:0000256" key="8">
    <source>
        <dbReference type="RuleBase" id="RU363098"/>
    </source>
</evidence>
<evidence type="ECO:0000256" key="6">
    <source>
        <dbReference type="ARBA" id="ARBA00023158"/>
    </source>
</evidence>
<dbReference type="Pfam" id="PF26253">
    <property type="entry name" value="RdRP_head"/>
    <property type="match status" value="1"/>
</dbReference>
<feature type="domain" description="RDRP C-terminal head" evidence="11">
    <location>
        <begin position="920"/>
        <end position="996"/>
    </location>
</feature>
<dbReference type="InterPro" id="IPR007855">
    <property type="entry name" value="RDRP"/>
</dbReference>
<comment type="similarity">
    <text evidence="1 8">Belongs to the RdRP family.</text>
</comment>
<comment type="caution">
    <text evidence="12">The sequence shown here is derived from an EMBL/GenBank/DDBJ whole genome shotgun (WGS) entry which is preliminary data.</text>
</comment>
<comment type="function">
    <text evidence="8">Probably involved in the RNA silencing pathway and required for the generation of small interfering RNAs (siRNAs).</text>
</comment>
<dbReference type="GO" id="GO:0031047">
    <property type="term" value="P:regulatory ncRNA-mediated gene silencing"/>
    <property type="evidence" value="ECO:0007669"/>
    <property type="project" value="UniProtKB-KW"/>
</dbReference>
<evidence type="ECO:0000256" key="4">
    <source>
        <dbReference type="ARBA" id="ARBA00022695"/>
    </source>
</evidence>
<evidence type="ECO:0000313" key="13">
    <source>
        <dbReference type="Proteomes" id="UP001604336"/>
    </source>
</evidence>
<dbReference type="PANTHER" id="PTHR23079">
    <property type="entry name" value="RNA-DEPENDENT RNA POLYMERASE"/>
    <property type="match status" value="1"/>
</dbReference>
<feature type="region of interest" description="Disordered" evidence="9">
    <location>
        <begin position="93"/>
        <end position="119"/>
    </location>
</feature>
<dbReference type="AlphaFoldDB" id="A0ABD1QUH8"/>
<evidence type="ECO:0000256" key="7">
    <source>
        <dbReference type="ARBA" id="ARBA00048744"/>
    </source>
</evidence>
<evidence type="ECO:0000313" key="12">
    <source>
        <dbReference type="EMBL" id="KAL2479868.1"/>
    </source>
</evidence>
<dbReference type="GO" id="GO:0003968">
    <property type="term" value="F:RNA-directed RNA polymerase activity"/>
    <property type="evidence" value="ECO:0007669"/>
    <property type="project" value="UniProtKB-KW"/>
</dbReference>
<dbReference type="EMBL" id="JBFOLK010000010">
    <property type="protein sequence ID" value="KAL2479868.1"/>
    <property type="molecule type" value="Genomic_DNA"/>
</dbReference>
<evidence type="ECO:0000256" key="5">
    <source>
        <dbReference type="ARBA" id="ARBA00022884"/>
    </source>
</evidence>
<keyword evidence="13" id="KW-1185">Reference proteome</keyword>
<keyword evidence="3 8" id="KW-0808">Transferase</keyword>
<protein>
    <recommendedName>
        <fullName evidence="8">RNA-dependent RNA polymerase</fullName>
        <ecNumber evidence="8">2.7.7.48</ecNumber>
    </recommendedName>
</protein>